<organism evidence="1 2">
    <name type="scientific">Mugilogobius chulae</name>
    <name type="common">yellowstripe goby</name>
    <dbReference type="NCBI Taxonomy" id="88201"/>
    <lineage>
        <taxon>Eukaryota</taxon>
        <taxon>Metazoa</taxon>
        <taxon>Chordata</taxon>
        <taxon>Craniata</taxon>
        <taxon>Vertebrata</taxon>
        <taxon>Euteleostomi</taxon>
        <taxon>Actinopterygii</taxon>
        <taxon>Neopterygii</taxon>
        <taxon>Teleostei</taxon>
        <taxon>Neoteleostei</taxon>
        <taxon>Acanthomorphata</taxon>
        <taxon>Gobiaria</taxon>
        <taxon>Gobiiformes</taxon>
        <taxon>Gobioidei</taxon>
        <taxon>Gobiidae</taxon>
        <taxon>Gobionellinae</taxon>
        <taxon>Mugilogobius</taxon>
    </lineage>
</organism>
<dbReference type="Proteomes" id="UP001460270">
    <property type="component" value="Unassembled WGS sequence"/>
</dbReference>
<comment type="caution">
    <text evidence="1">The sequence shown here is derived from an EMBL/GenBank/DDBJ whole genome shotgun (WGS) entry which is preliminary data.</text>
</comment>
<evidence type="ECO:0000313" key="2">
    <source>
        <dbReference type="Proteomes" id="UP001460270"/>
    </source>
</evidence>
<proteinExistence type="predicted"/>
<name>A0AAW0Q2Z1_9GOBI</name>
<dbReference type="AlphaFoldDB" id="A0AAW0Q2Z1"/>
<reference evidence="2" key="1">
    <citation type="submission" date="2024-04" db="EMBL/GenBank/DDBJ databases">
        <title>Salinicola lusitanus LLJ914,a marine bacterium isolated from the Okinawa Trough.</title>
        <authorList>
            <person name="Li J."/>
        </authorList>
    </citation>
    <scope>NUCLEOTIDE SEQUENCE [LARGE SCALE GENOMIC DNA]</scope>
</reference>
<sequence length="136" mass="15614">MEMSKNWEDYTPEDNEALYTEDFDLMKELGLKPAEEEQTSAGFVTVEQGLKPAEEEQTSAGFVSVEQGLKPAEEEQTSAGFVTVEQLERQQLLQLGFSTNLLEKPNTRTSEEEVVWLKQQLLREQQLRQKQRMKSA</sequence>
<gene>
    <name evidence="1" type="ORF">WMY93_001189</name>
</gene>
<accession>A0AAW0Q2Z1</accession>
<protein>
    <submittedName>
        <fullName evidence="1">Uncharacterized protein</fullName>
    </submittedName>
</protein>
<keyword evidence="2" id="KW-1185">Reference proteome</keyword>
<evidence type="ECO:0000313" key="1">
    <source>
        <dbReference type="EMBL" id="KAK7945461.1"/>
    </source>
</evidence>
<dbReference type="EMBL" id="JBBPFD010000001">
    <property type="protein sequence ID" value="KAK7945461.1"/>
    <property type="molecule type" value="Genomic_DNA"/>
</dbReference>